<sequence>MLRAIRVFLGLFCGVSTVVFAGAADAQGDADRRRQVLPFVRDATDCISRAAREDREFTRAVLAGNLPPLLARAKSRCIDQLAAMSIAHDRIYGPGSGGAFMRGPYEADLERAVRTRLKAEIDQISSQLQQAQGERARDEFFDCAFAAAERMLRSNEPAESIARGAMSVCHAKLGAAIEALSGALGGGRVSAEDERYLEERVRDRLIAAIIARRSDLAASAPATAPATRAPAPAVPGAPRQAAPPATRPDGALSQEELTARYPNSGPALPPLQQCLAGAMRAGMDGRMVPRDTALAASLDACRPEIEALGRSLVWDGLEPSLDKGRQAAFVIAKGHAEALLDN</sequence>
<protein>
    <recommendedName>
        <fullName evidence="5">DUF1311 domain-containing protein</fullName>
    </recommendedName>
</protein>
<dbReference type="KEGG" id="pstg:E8M01_28685"/>
<feature type="compositionally biased region" description="Low complexity" evidence="1">
    <location>
        <begin position="219"/>
        <end position="248"/>
    </location>
</feature>
<feature type="chain" id="PRO_5020508523" description="DUF1311 domain-containing protein" evidence="2">
    <location>
        <begin position="22"/>
        <end position="342"/>
    </location>
</feature>
<dbReference type="Proteomes" id="UP000298781">
    <property type="component" value="Chromosome"/>
</dbReference>
<feature type="signal peptide" evidence="2">
    <location>
        <begin position="1"/>
        <end position="21"/>
    </location>
</feature>
<keyword evidence="2" id="KW-0732">Signal</keyword>
<organism evidence="3 4">
    <name type="scientific">Phreatobacter stygius</name>
    <dbReference type="NCBI Taxonomy" id="1940610"/>
    <lineage>
        <taxon>Bacteria</taxon>
        <taxon>Pseudomonadati</taxon>
        <taxon>Pseudomonadota</taxon>
        <taxon>Alphaproteobacteria</taxon>
        <taxon>Hyphomicrobiales</taxon>
        <taxon>Phreatobacteraceae</taxon>
        <taxon>Phreatobacter</taxon>
    </lineage>
</organism>
<dbReference type="AlphaFoldDB" id="A0A4D7B2U8"/>
<evidence type="ECO:0000256" key="2">
    <source>
        <dbReference type="SAM" id="SignalP"/>
    </source>
</evidence>
<evidence type="ECO:0008006" key="5">
    <source>
        <dbReference type="Google" id="ProtNLM"/>
    </source>
</evidence>
<dbReference type="EMBL" id="CP039690">
    <property type="protein sequence ID" value="QCI67854.1"/>
    <property type="molecule type" value="Genomic_DNA"/>
</dbReference>
<evidence type="ECO:0000256" key="1">
    <source>
        <dbReference type="SAM" id="MobiDB-lite"/>
    </source>
</evidence>
<evidence type="ECO:0000313" key="3">
    <source>
        <dbReference type="EMBL" id="QCI67854.1"/>
    </source>
</evidence>
<proteinExistence type="predicted"/>
<name>A0A4D7B2U8_9HYPH</name>
<evidence type="ECO:0000313" key="4">
    <source>
        <dbReference type="Proteomes" id="UP000298781"/>
    </source>
</evidence>
<accession>A0A4D7B2U8</accession>
<dbReference type="OrthoDB" id="8160504at2"/>
<dbReference type="RefSeq" id="WP_136963278.1">
    <property type="nucleotide sequence ID" value="NZ_CP039690.1"/>
</dbReference>
<gene>
    <name evidence="3" type="ORF">E8M01_28685</name>
</gene>
<feature type="region of interest" description="Disordered" evidence="1">
    <location>
        <begin position="219"/>
        <end position="250"/>
    </location>
</feature>
<keyword evidence="4" id="KW-1185">Reference proteome</keyword>
<reference evidence="3 4" key="1">
    <citation type="submission" date="2019-04" db="EMBL/GenBank/DDBJ databases">
        <title>Phreatobacter aquaticus sp. nov.</title>
        <authorList>
            <person name="Choi A."/>
        </authorList>
    </citation>
    <scope>NUCLEOTIDE SEQUENCE [LARGE SCALE GENOMIC DNA]</scope>
    <source>
        <strain evidence="3 4">KCTC 52518</strain>
    </source>
</reference>